<sequence length="220" mass="24976">MESSPLVLLPPELRNRIYESVLKDNCAIVLSGIKNRNQLTRTCREVREECWKMFWALNEFRLTVLPEDDKTKLAHWIFDLLYHRLDTVLPLIPSMSITIWHHGHAWWIQVLHARAFEDIAVADGCRRPNLGEWAAIGDAGTPTNNLCRQIVRAYKDISLTSNWGYNRPEAFDDGFAIVHTAVIMPSGTRIRHGRLVPKKGGRYSQKGGTRTSSGGKSSPT</sequence>
<evidence type="ECO:0000256" key="1">
    <source>
        <dbReference type="SAM" id="MobiDB-lite"/>
    </source>
</evidence>
<gene>
    <name evidence="2" type="ORF">Slin15195_G069570</name>
</gene>
<proteinExistence type="predicted"/>
<dbReference type="Proteomes" id="UP001056384">
    <property type="component" value="Chromosome 5"/>
</dbReference>
<feature type="region of interest" description="Disordered" evidence="1">
    <location>
        <begin position="192"/>
        <end position="220"/>
    </location>
</feature>
<organism evidence="2 3">
    <name type="scientific">Septoria linicola</name>
    <dbReference type="NCBI Taxonomy" id="215465"/>
    <lineage>
        <taxon>Eukaryota</taxon>
        <taxon>Fungi</taxon>
        <taxon>Dikarya</taxon>
        <taxon>Ascomycota</taxon>
        <taxon>Pezizomycotina</taxon>
        <taxon>Dothideomycetes</taxon>
        <taxon>Dothideomycetidae</taxon>
        <taxon>Mycosphaerellales</taxon>
        <taxon>Mycosphaerellaceae</taxon>
        <taxon>Septoria</taxon>
    </lineage>
</organism>
<dbReference type="AlphaFoldDB" id="A0A9Q9AX03"/>
<dbReference type="EMBL" id="CP099422">
    <property type="protein sequence ID" value="USW53638.1"/>
    <property type="molecule type" value="Genomic_DNA"/>
</dbReference>
<evidence type="ECO:0000313" key="3">
    <source>
        <dbReference type="Proteomes" id="UP001056384"/>
    </source>
</evidence>
<name>A0A9Q9AX03_9PEZI</name>
<protein>
    <recommendedName>
        <fullName evidence="4">F-box domain-containing protein</fullName>
    </recommendedName>
</protein>
<reference evidence="2" key="1">
    <citation type="submission" date="2022-06" db="EMBL/GenBank/DDBJ databases">
        <title>Complete genome sequences of two strains of the flax pathogen Septoria linicola.</title>
        <authorList>
            <person name="Lapalu N."/>
            <person name="Simon A."/>
            <person name="Demenou B."/>
            <person name="Paumier D."/>
            <person name="Guillot M.-P."/>
            <person name="Gout L."/>
            <person name="Valade R."/>
        </authorList>
    </citation>
    <scope>NUCLEOTIDE SEQUENCE</scope>
    <source>
        <strain evidence="2">SE15195</strain>
    </source>
</reference>
<feature type="compositionally biased region" description="Basic residues" evidence="1">
    <location>
        <begin position="192"/>
        <end position="201"/>
    </location>
</feature>
<evidence type="ECO:0008006" key="4">
    <source>
        <dbReference type="Google" id="ProtNLM"/>
    </source>
</evidence>
<evidence type="ECO:0000313" key="2">
    <source>
        <dbReference type="EMBL" id="USW53638.1"/>
    </source>
</evidence>
<accession>A0A9Q9AX03</accession>
<dbReference type="PANTHER" id="PTHR42085:SF1">
    <property type="entry name" value="F-BOX DOMAIN-CONTAINING PROTEIN"/>
    <property type="match status" value="1"/>
</dbReference>
<dbReference type="PANTHER" id="PTHR42085">
    <property type="entry name" value="F-BOX DOMAIN-CONTAINING PROTEIN"/>
    <property type="match status" value="1"/>
</dbReference>
<feature type="compositionally biased region" description="Low complexity" evidence="1">
    <location>
        <begin position="206"/>
        <end position="220"/>
    </location>
</feature>
<dbReference type="InterPro" id="IPR038883">
    <property type="entry name" value="AN11006-like"/>
</dbReference>
<keyword evidence="3" id="KW-1185">Reference proteome</keyword>